<reference evidence="1 2" key="1">
    <citation type="submission" date="2020-08" db="EMBL/GenBank/DDBJ databases">
        <title>Genomic Encyclopedia of Type Strains, Phase IV (KMG-V): Genome sequencing to study the core and pangenomes of soil and plant-associated prokaryotes.</title>
        <authorList>
            <person name="Whitman W."/>
        </authorList>
    </citation>
    <scope>NUCLEOTIDE SEQUENCE [LARGE SCALE GENOMIC DNA]</scope>
    <source>
        <strain evidence="1 2">SEMIA 4087</strain>
    </source>
</reference>
<sequence>MPVTHSIKTQDYLNPAEVEPHIQVKAVTEPRATWSVRRAYRFELQSEGRREQNPVVRAYEVWGKSEWHNGVIAREFELHDVFVVQLRVADEMLTAEAKVLLNMRARKSLRLGDESEIVLPLSSGSDDHMMRRLAAVPTRLGSWAALSANPPLRHRNRDWRPQRPRATPSIS</sequence>
<evidence type="ECO:0000313" key="1">
    <source>
        <dbReference type="EMBL" id="MBB4228005.1"/>
    </source>
</evidence>
<dbReference type="Proteomes" id="UP000551353">
    <property type="component" value="Unassembled WGS sequence"/>
</dbReference>
<proteinExistence type="predicted"/>
<organism evidence="1 2">
    <name type="scientific">Rhizobium mongolense</name>
    <dbReference type="NCBI Taxonomy" id="57676"/>
    <lineage>
        <taxon>Bacteria</taxon>
        <taxon>Pseudomonadati</taxon>
        <taxon>Pseudomonadota</taxon>
        <taxon>Alphaproteobacteria</taxon>
        <taxon>Hyphomicrobiales</taxon>
        <taxon>Rhizobiaceae</taxon>
        <taxon>Rhizobium/Agrobacterium group</taxon>
        <taxon>Rhizobium</taxon>
    </lineage>
</organism>
<name>A0ABR6IJU1_9HYPH</name>
<evidence type="ECO:0000313" key="2">
    <source>
        <dbReference type="Proteomes" id="UP000551353"/>
    </source>
</evidence>
<dbReference type="RefSeq" id="WP_233450648.1">
    <property type="nucleotide sequence ID" value="NZ_JACIFX010000002.1"/>
</dbReference>
<dbReference type="EMBL" id="JACIFX010000002">
    <property type="protein sequence ID" value="MBB4228005.1"/>
    <property type="molecule type" value="Genomic_DNA"/>
</dbReference>
<comment type="caution">
    <text evidence="1">The sequence shown here is derived from an EMBL/GenBank/DDBJ whole genome shotgun (WGS) entry which is preliminary data.</text>
</comment>
<keyword evidence="2" id="KW-1185">Reference proteome</keyword>
<accession>A0ABR6IJU1</accession>
<gene>
    <name evidence="1" type="ORF">GGD56_001831</name>
</gene>
<protein>
    <submittedName>
        <fullName evidence="1">Uncharacterized protein</fullName>
    </submittedName>
</protein>